<feature type="signal peptide" evidence="1">
    <location>
        <begin position="1"/>
        <end position="20"/>
    </location>
</feature>
<evidence type="ECO:0000313" key="4">
    <source>
        <dbReference type="Proteomes" id="UP000694251"/>
    </source>
</evidence>
<dbReference type="Proteomes" id="UP000694251">
    <property type="component" value="Chromosome 2"/>
</dbReference>
<comment type="caution">
    <text evidence="3">The sequence shown here is derived from an EMBL/GenBank/DDBJ whole genome shotgun (WGS) entry which is preliminary data.</text>
</comment>
<evidence type="ECO:0000256" key="1">
    <source>
        <dbReference type="SAM" id="SignalP"/>
    </source>
</evidence>
<organism evidence="3 4">
    <name type="scientific">Arabidopsis suecica</name>
    <name type="common">Swedish thale-cress</name>
    <name type="synonym">Cardaminopsis suecica</name>
    <dbReference type="NCBI Taxonomy" id="45249"/>
    <lineage>
        <taxon>Eukaryota</taxon>
        <taxon>Viridiplantae</taxon>
        <taxon>Streptophyta</taxon>
        <taxon>Embryophyta</taxon>
        <taxon>Tracheophyta</taxon>
        <taxon>Spermatophyta</taxon>
        <taxon>Magnoliopsida</taxon>
        <taxon>eudicotyledons</taxon>
        <taxon>Gunneridae</taxon>
        <taxon>Pentapetalae</taxon>
        <taxon>rosids</taxon>
        <taxon>malvids</taxon>
        <taxon>Brassicales</taxon>
        <taxon>Brassicaceae</taxon>
        <taxon>Camelineae</taxon>
        <taxon>Arabidopsis</taxon>
    </lineage>
</organism>
<protein>
    <submittedName>
        <fullName evidence="3">Peptidase S8 propeptide/proteinase inhibitor I9</fullName>
    </submittedName>
</protein>
<dbReference type="EMBL" id="JAEFBJ010000002">
    <property type="protein sequence ID" value="KAG7643716.1"/>
    <property type="molecule type" value="Genomic_DNA"/>
</dbReference>
<dbReference type="AlphaFoldDB" id="A0A8T2G8H8"/>
<gene>
    <name evidence="3" type="ORF">ISN44_As02g034940</name>
</gene>
<name>A0A8T2G8H8_ARASU</name>
<dbReference type="OrthoDB" id="1080174at2759"/>
<feature type="domain" description="Inhibitor I9" evidence="2">
    <location>
        <begin position="50"/>
        <end position="106"/>
    </location>
</feature>
<dbReference type="Pfam" id="PF05922">
    <property type="entry name" value="Inhibitor_I9"/>
    <property type="match status" value="1"/>
</dbReference>
<dbReference type="PANTHER" id="PTHR48222">
    <property type="entry name" value="PROTEINASE INHIBITOR, PROPEPTIDE"/>
    <property type="match status" value="1"/>
</dbReference>
<evidence type="ECO:0000259" key="2">
    <source>
        <dbReference type="Pfam" id="PF05922"/>
    </source>
</evidence>
<feature type="chain" id="PRO_5035800075" evidence="1">
    <location>
        <begin position="21"/>
        <end position="121"/>
    </location>
</feature>
<dbReference type="InterPro" id="IPR010259">
    <property type="entry name" value="S8pro/Inhibitor_I9"/>
</dbReference>
<reference evidence="3 4" key="1">
    <citation type="submission" date="2020-12" db="EMBL/GenBank/DDBJ databases">
        <title>Concerted genomic and epigenomic changes stabilize Arabidopsis allopolyploids.</title>
        <authorList>
            <person name="Chen Z."/>
        </authorList>
    </citation>
    <scope>NUCLEOTIDE SEQUENCE [LARGE SCALE GENOMIC DNA]</scope>
    <source>
        <strain evidence="3">As9502</strain>
        <tissue evidence="3">Leaf</tissue>
    </source>
</reference>
<keyword evidence="4" id="KW-1185">Reference proteome</keyword>
<accession>A0A8T2G8H8</accession>
<keyword evidence="1" id="KW-0732">Signal</keyword>
<dbReference type="PANTHER" id="PTHR48222:SF4">
    <property type="entry name" value="PROTEINASE INHIBITOR, PROPEPTIDE"/>
    <property type="match status" value="1"/>
</dbReference>
<proteinExistence type="predicted"/>
<evidence type="ECO:0000313" key="3">
    <source>
        <dbReference type="EMBL" id="KAG7643716.1"/>
    </source>
</evidence>
<sequence>MTSQILLIFLAFSVFVVCSSRTLGPAPDNQQMKCYLVNVDFALYHGDCKQYQQLLKKVVHGRSAKDALVYCYKEVMSGFAAKLTAAEAEKLKGEKGISAIDVDHIFSMDVEPHILHGRRTP</sequence>